<dbReference type="RefSeq" id="WP_101850207.1">
    <property type="nucleotide sequence ID" value="NZ_CATOVC010000001.1"/>
</dbReference>
<keyword evidence="2" id="KW-1185">Reference proteome</keyword>
<dbReference type="Proteomes" id="UP001385848">
    <property type="component" value="Unassembled WGS sequence"/>
</dbReference>
<sequence>MNDLTFQERIAVQFLRNKKLNLKPTSKSDIAQKFELSKTYVNWVIDGRATGPAADEWKDKFAKYVGI</sequence>
<evidence type="ECO:0000313" key="2">
    <source>
        <dbReference type="Proteomes" id="UP001385848"/>
    </source>
</evidence>
<dbReference type="EMBL" id="JBBVUL010000005">
    <property type="protein sequence ID" value="MEL0564974.1"/>
    <property type="molecule type" value="Genomic_DNA"/>
</dbReference>
<protein>
    <submittedName>
        <fullName evidence="1">XRE family transcriptional regulator</fullName>
    </submittedName>
</protein>
<name>A0ABU9FHC3_LACJE</name>
<organism evidence="1 2">
    <name type="scientific">Lactobacillus jensenii</name>
    <dbReference type="NCBI Taxonomy" id="109790"/>
    <lineage>
        <taxon>Bacteria</taxon>
        <taxon>Bacillati</taxon>
        <taxon>Bacillota</taxon>
        <taxon>Bacilli</taxon>
        <taxon>Lactobacillales</taxon>
        <taxon>Lactobacillaceae</taxon>
        <taxon>Lactobacillus</taxon>
    </lineage>
</organism>
<gene>
    <name evidence="1" type="ORF">AAC431_03420</name>
</gene>
<reference evidence="1 2" key="1">
    <citation type="submission" date="2024-04" db="EMBL/GenBank/DDBJ databases">
        <title>Three lactobacilli isolated from voided urine samples from females with type 2 diabetes.</title>
        <authorList>
            <person name="Kula A."/>
            <person name="Stegman N."/>
            <person name="Putonti C."/>
        </authorList>
    </citation>
    <scope>NUCLEOTIDE SEQUENCE [LARGE SCALE GENOMIC DNA]</scope>
    <source>
        <strain evidence="1 2">1855</strain>
    </source>
</reference>
<evidence type="ECO:0000313" key="1">
    <source>
        <dbReference type="EMBL" id="MEL0564974.1"/>
    </source>
</evidence>
<proteinExistence type="predicted"/>
<comment type="caution">
    <text evidence="1">The sequence shown here is derived from an EMBL/GenBank/DDBJ whole genome shotgun (WGS) entry which is preliminary data.</text>
</comment>
<accession>A0ABU9FHC3</accession>